<dbReference type="NCBIfam" id="NF009318">
    <property type="entry name" value="PRK12674.2-3"/>
    <property type="match status" value="1"/>
</dbReference>
<feature type="transmembrane region" description="Helical" evidence="2">
    <location>
        <begin position="6"/>
        <end position="29"/>
    </location>
</feature>
<accession>A0A3G6JBV7</accession>
<evidence type="ECO:0000313" key="3">
    <source>
        <dbReference type="EMBL" id="AZA14588.1"/>
    </source>
</evidence>
<dbReference type="Pfam" id="PF03334">
    <property type="entry name" value="PhaG_MnhG_YufB"/>
    <property type="match status" value="1"/>
</dbReference>
<feature type="compositionally biased region" description="Basic residues" evidence="1">
    <location>
        <begin position="153"/>
        <end position="166"/>
    </location>
</feature>
<feature type="region of interest" description="Disordered" evidence="1">
    <location>
        <begin position="143"/>
        <end position="182"/>
    </location>
</feature>
<name>A0A3G6JBV7_9CORY</name>
<dbReference type="Proteomes" id="UP000269019">
    <property type="component" value="Chromosome"/>
</dbReference>
<dbReference type="AlphaFoldDB" id="A0A3G6JBV7"/>
<protein>
    <submittedName>
        <fullName evidence="3">Putative monovalent cation/H+ antiporter subunit G</fullName>
    </submittedName>
</protein>
<organism evidence="3 4">
    <name type="scientific">Corynebacterium choanae</name>
    <dbReference type="NCBI Taxonomy" id="1862358"/>
    <lineage>
        <taxon>Bacteria</taxon>
        <taxon>Bacillati</taxon>
        <taxon>Actinomycetota</taxon>
        <taxon>Actinomycetes</taxon>
        <taxon>Mycobacteriales</taxon>
        <taxon>Corynebacteriaceae</taxon>
        <taxon>Corynebacterium</taxon>
    </lineage>
</organism>
<dbReference type="RefSeq" id="WP_123930130.1">
    <property type="nucleotide sequence ID" value="NZ_CP033896.1"/>
</dbReference>
<keyword evidence="2" id="KW-1133">Transmembrane helix</keyword>
<dbReference type="GO" id="GO:0098662">
    <property type="term" value="P:inorganic cation transmembrane transport"/>
    <property type="evidence" value="ECO:0007669"/>
    <property type="project" value="InterPro"/>
</dbReference>
<keyword evidence="4" id="KW-1185">Reference proteome</keyword>
<keyword evidence="2" id="KW-0472">Membrane</keyword>
<proteinExistence type="predicted"/>
<evidence type="ECO:0000256" key="1">
    <source>
        <dbReference type="SAM" id="MobiDB-lite"/>
    </source>
</evidence>
<feature type="compositionally biased region" description="Basic and acidic residues" evidence="1">
    <location>
        <begin position="167"/>
        <end position="182"/>
    </location>
</feature>
<dbReference type="GO" id="GO:0015297">
    <property type="term" value="F:antiporter activity"/>
    <property type="evidence" value="ECO:0007669"/>
    <property type="project" value="InterPro"/>
</dbReference>
<dbReference type="OrthoDB" id="4419197at2"/>
<feature type="transmembrane region" description="Helical" evidence="2">
    <location>
        <begin position="72"/>
        <end position="93"/>
    </location>
</feature>
<evidence type="ECO:0000313" key="4">
    <source>
        <dbReference type="Proteomes" id="UP000269019"/>
    </source>
</evidence>
<dbReference type="InterPro" id="IPR005133">
    <property type="entry name" value="PhaG_MnhG_YufB"/>
</dbReference>
<feature type="transmembrane region" description="Helical" evidence="2">
    <location>
        <begin position="41"/>
        <end position="60"/>
    </location>
</feature>
<dbReference type="EMBL" id="CP033896">
    <property type="protein sequence ID" value="AZA14588.1"/>
    <property type="molecule type" value="Genomic_DNA"/>
</dbReference>
<keyword evidence="2" id="KW-0812">Transmembrane</keyword>
<sequence>MDTTTLAEIIIGVIVIAAALMVLTTAVAMWRSPNALTRANLMGPAVCVGLPLLIIGKLGYDIIHDGFSVVNLLRGIIAIVALLVVANVASYYVGRAVHGVEKNIIVIDPPKQSKLEKYTALNTPTLVHAGQTVHTARNEAIAQAADESTNRGRLSRRQQKRRHQAHHRDYNPFAPEKHPNEE</sequence>
<reference evidence="3 4" key="1">
    <citation type="submission" date="2018-11" db="EMBL/GenBank/DDBJ databases">
        <authorList>
            <person name="Kleinhagauer T."/>
            <person name="Glaeser S.P."/>
            <person name="Spergser J."/>
            <person name="Ruckert C."/>
            <person name="Kaempfer P."/>
            <person name="Busse H.-J."/>
        </authorList>
    </citation>
    <scope>NUCLEOTIDE SEQUENCE [LARGE SCALE GENOMIC DNA]</scope>
    <source>
        <strain evidence="3 4">200CH</strain>
    </source>
</reference>
<dbReference type="KEGG" id="ccho:CCHOA_11055"/>
<evidence type="ECO:0000256" key="2">
    <source>
        <dbReference type="SAM" id="Phobius"/>
    </source>
</evidence>
<gene>
    <name evidence="3" type="ORF">CCHOA_11055</name>
</gene>